<proteinExistence type="inferred from homology"/>
<reference evidence="11 12" key="1">
    <citation type="submission" date="2020-08" db="EMBL/GenBank/DDBJ databases">
        <title>Genomic Encyclopedia of Type Strains, Phase IV (KMG-IV): sequencing the most valuable type-strain genomes for metagenomic binning, comparative biology and taxonomic classification.</title>
        <authorList>
            <person name="Goeker M."/>
        </authorList>
    </citation>
    <scope>NUCLEOTIDE SEQUENCE [LARGE SCALE GENOMIC DNA]</scope>
    <source>
        <strain evidence="11 12">DSM 12251</strain>
    </source>
</reference>
<name>A0A7W7YKL6_9BACT</name>
<dbReference type="EC" id="3.4.13.22" evidence="9"/>
<keyword evidence="6 9" id="KW-0224">Dipeptidase</keyword>
<evidence type="ECO:0000256" key="10">
    <source>
        <dbReference type="SAM" id="SignalP"/>
    </source>
</evidence>
<evidence type="ECO:0000313" key="11">
    <source>
        <dbReference type="EMBL" id="MBB5037961.1"/>
    </source>
</evidence>
<keyword evidence="10" id="KW-0732">Signal</keyword>
<dbReference type="GO" id="GO:0008237">
    <property type="term" value="F:metallopeptidase activity"/>
    <property type="evidence" value="ECO:0007669"/>
    <property type="project" value="UniProtKB-KW"/>
</dbReference>
<feature type="active site" description="Proton donor/acceptor" evidence="9">
    <location>
        <position position="191"/>
    </location>
</feature>
<evidence type="ECO:0000256" key="7">
    <source>
        <dbReference type="ARBA" id="ARBA00023049"/>
    </source>
</evidence>
<evidence type="ECO:0000256" key="6">
    <source>
        <dbReference type="ARBA" id="ARBA00022997"/>
    </source>
</evidence>
<dbReference type="Gene3D" id="3.30.1380.10">
    <property type="match status" value="1"/>
</dbReference>
<dbReference type="Proteomes" id="UP000534294">
    <property type="component" value="Unassembled WGS sequence"/>
</dbReference>
<evidence type="ECO:0000256" key="5">
    <source>
        <dbReference type="ARBA" id="ARBA00022833"/>
    </source>
</evidence>
<dbReference type="HAMAP" id="MF_01924">
    <property type="entry name" value="A_A_dipeptidase"/>
    <property type="match status" value="1"/>
</dbReference>
<comment type="caution">
    <text evidence="11">The sequence shown here is derived from an EMBL/GenBank/DDBJ whole genome shotgun (WGS) entry which is preliminary data.</text>
</comment>
<comment type="similarity">
    <text evidence="9">Belongs to the peptidase M15D family.</text>
</comment>
<accession>A0A7W7YKL6</accession>
<dbReference type="Pfam" id="PF01427">
    <property type="entry name" value="Peptidase_M15"/>
    <property type="match status" value="2"/>
</dbReference>
<dbReference type="CDD" id="cd14840">
    <property type="entry name" value="D-Ala-D-Ala_dipeptidase_Aad"/>
    <property type="match status" value="1"/>
</dbReference>
<organism evidence="11 12">
    <name type="scientific">Prosthecobacter dejongeii</name>
    <dbReference type="NCBI Taxonomy" id="48465"/>
    <lineage>
        <taxon>Bacteria</taxon>
        <taxon>Pseudomonadati</taxon>
        <taxon>Verrucomicrobiota</taxon>
        <taxon>Verrucomicrobiia</taxon>
        <taxon>Verrucomicrobiales</taxon>
        <taxon>Verrucomicrobiaceae</taxon>
        <taxon>Prosthecobacter</taxon>
    </lineage>
</organism>
<keyword evidence="8" id="KW-0961">Cell wall biogenesis/degradation</keyword>
<protein>
    <recommendedName>
        <fullName evidence="9">D-alanyl-D-alanine dipeptidase</fullName>
        <shortName evidence="9">D-Ala-D-Ala dipeptidase</shortName>
        <ecNumber evidence="9">3.4.13.22</ecNumber>
    </recommendedName>
</protein>
<evidence type="ECO:0000256" key="8">
    <source>
        <dbReference type="ARBA" id="ARBA00023316"/>
    </source>
</evidence>
<keyword evidence="3 9" id="KW-0479">Metal-binding</keyword>
<evidence type="ECO:0000256" key="3">
    <source>
        <dbReference type="ARBA" id="ARBA00022723"/>
    </source>
</evidence>
<feature type="site" description="Transition state stabilizer" evidence="9">
    <location>
        <position position="99"/>
    </location>
</feature>
<keyword evidence="12" id="KW-1185">Reference proteome</keyword>
<evidence type="ECO:0000256" key="9">
    <source>
        <dbReference type="HAMAP-Rule" id="MF_01924"/>
    </source>
</evidence>
<evidence type="ECO:0000256" key="2">
    <source>
        <dbReference type="ARBA" id="ARBA00022670"/>
    </source>
</evidence>
<evidence type="ECO:0000256" key="1">
    <source>
        <dbReference type="ARBA" id="ARBA00001362"/>
    </source>
</evidence>
<gene>
    <name evidence="11" type="ORF">HNQ64_002219</name>
</gene>
<feature type="signal peptide" evidence="10">
    <location>
        <begin position="1"/>
        <end position="27"/>
    </location>
</feature>
<dbReference type="GO" id="GO:0071555">
    <property type="term" value="P:cell wall organization"/>
    <property type="evidence" value="ECO:0007669"/>
    <property type="project" value="UniProtKB-KW"/>
</dbReference>
<keyword evidence="5 9" id="KW-0862">Zinc</keyword>
<dbReference type="GO" id="GO:0006508">
    <property type="term" value="P:proteolysis"/>
    <property type="evidence" value="ECO:0007669"/>
    <property type="project" value="UniProtKB-KW"/>
</dbReference>
<evidence type="ECO:0000313" key="12">
    <source>
        <dbReference type="Proteomes" id="UP000534294"/>
    </source>
</evidence>
<feature type="binding site" evidence="9">
    <location>
        <position position="127"/>
    </location>
    <ligand>
        <name>Zn(2+)</name>
        <dbReference type="ChEBI" id="CHEBI:29105"/>
        <note>catalytic</note>
    </ligand>
</feature>
<dbReference type="SUPFAM" id="SSF55166">
    <property type="entry name" value="Hedgehog/DD-peptidase"/>
    <property type="match status" value="1"/>
</dbReference>
<dbReference type="PANTHER" id="PTHR43126:SF1">
    <property type="entry name" value="D-ALANYL-D-ALANINE DIPEPTIDASE"/>
    <property type="match status" value="1"/>
</dbReference>
<comment type="cofactor">
    <cofactor evidence="9">
        <name>Zn(2+)</name>
        <dbReference type="ChEBI" id="CHEBI:29105"/>
    </cofactor>
    <text evidence="9">Binds 1 zinc ion per subunit.</text>
</comment>
<feature type="binding site" evidence="9">
    <location>
        <position position="134"/>
    </location>
    <ligand>
        <name>Zn(2+)</name>
        <dbReference type="ChEBI" id="CHEBI:29105"/>
        <note>catalytic</note>
    </ligand>
</feature>
<dbReference type="InterPro" id="IPR000755">
    <property type="entry name" value="A_A_dipeptidase"/>
</dbReference>
<keyword evidence="2 9" id="KW-0645">Protease</keyword>
<dbReference type="InterPro" id="IPR009045">
    <property type="entry name" value="Zn_M74/Hedgehog-like"/>
</dbReference>
<dbReference type="AlphaFoldDB" id="A0A7W7YKL6"/>
<dbReference type="GO" id="GO:0008270">
    <property type="term" value="F:zinc ion binding"/>
    <property type="evidence" value="ECO:0007669"/>
    <property type="project" value="UniProtKB-UniRule"/>
</dbReference>
<feature type="binding site" evidence="9">
    <location>
        <position position="194"/>
    </location>
    <ligand>
        <name>Zn(2+)</name>
        <dbReference type="ChEBI" id="CHEBI:29105"/>
        <note>catalytic</note>
    </ligand>
</feature>
<dbReference type="RefSeq" id="WP_184208345.1">
    <property type="nucleotide sequence ID" value="NZ_JACHIF010000004.1"/>
</dbReference>
<dbReference type="EMBL" id="JACHIF010000004">
    <property type="protein sequence ID" value="MBB5037961.1"/>
    <property type="molecule type" value="Genomic_DNA"/>
</dbReference>
<keyword evidence="4 9" id="KW-0378">Hydrolase</keyword>
<dbReference type="GO" id="GO:0160237">
    <property type="term" value="F:D-Ala-D-Ala dipeptidase activity"/>
    <property type="evidence" value="ECO:0007669"/>
    <property type="project" value="UniProtKB-EC"/>
</dbReference>
<comment type="catalytic activity">
    <reaction evidence="1 9">
        <text>D-alanyl-D-alanine + H2O = 2 D-alanine</text>
        <dbReference type="Rhea" id="RHEA:20661"/>
        <dbReference type="ChEBI" id="CHEBI:15377"/>
        <dbReference type="ChEBI" id="CHEBI:57416"/>
        <dbReference type="ChEBI" id="CHEBI:57822"/>
        <dbReference type="EC" id="3.4.13.22"/>
    </reaction>
</comment>
<keyword evidence="7 9" id="KW-0482">Metalloprotease</keyword>
<sequence length="220" mass="24733">MSRICRLFLPCLLGLVVGLLMTNCASPQPSKKGLVDVRRVVPNVVVDLRYGTTDNLTGHALYPPDMPCLLRASTAQKLKKAQRRLRSQGYGLKIWDAWRPTEVHQRLYRQGAGTGMFLDPNRGWSRHCGGISVDATLVDKYGQELPMPTHFDEDLHRASSHQVSKDPTIRRHLSVLHEAMTTAGFKALPGEWWHFDDVDFLYRPIPVIKAADIGVKLSLP</sequence>
<comment type="function">
    <text evidence="9">Catalyzes hydrolysis of the D-alanyl-D-alanine dipeptide.</text>
</comment>
<feature type="chain" id="PRO_5030746727" description="D-alanyl-D-alanine dipeptidase" evidence="10">
    <location>
        <begin position="28"/>
        <end position="220"/>
    </location>
</feature>
<dbReference type="PANTHER" id="PTHR43126">
    <property type="entry name" value="D-ALANYL-D-ALANINE DIPEPTIDASE"/>
    <property type="match status" value="1"/>
</dbReference>
<evidence type="ECO:0000256" key="4">
    <source>
        <dbReference type="ARBA" id="ARBA00022801"/>
    </source>
</evidence>